<evidence type="ECO:0000313" key="1">
    <source>
        <dbReference type="EMBL" id="CAG8635921.1"/>
    </source>
</evidence>
<proteinExistence type="predicted"/>
<name>A0ACA9N6U2_9GLOM</name>
<accession>A0ACA9N6U2</accession>
<dbReference type="Proteomes" id="UP000789920">
    <property type="component" value="Unassembled WGS sequence"/>
</dbReference>
<dbReference type="EMBL" id="CAJVQC010012207">
    <property type="protein sequence ID" value="CAG8635921.1"/>
    <property type="molecule type" value="Genomic_DNA"/>
</dbReference>
<gene>
    <name evidence="1" type="ORF">RPERSI_LOCUS7286</name>
</gene>
<reference evidence="1" key="1">
    <citation type="submission" date="2021-06" db="EMBL/GenBank/DDBJ databases">
        <authorList>
            <person name="Kallberg Y."/>
            <person name="Tangrot J."/>
            <person name="Rosling A."/>
        </authorList>
    </citation>
    <scope>NUCLEOTIDE SEQUENCE</scope>
    <source>
        <strain evidence="1">MA461A</strain>
    </source>
</reference>
<protein>
    <submittedName>
        <fullName evidence="1">31285_t:CDS:1</fullName>
    </submittedName>
</protein>
<evidence type="ECO:0000313" key="2">
    <source>
        <dbReference type="Proteomes" id="UP000789920"/>
    </source>
</evidence>
<keyword evidence="2" id="KW-1185">Reference proteome</keyword>
<organism evidence="1 2">
    <name type="scientific">Racocetra persica</name>
    <dbReference type="NCBI Taxonomy" id="160502"/>
    <lineage>
        <taxon>Eukaryota</taxon>
        <taxon>Fungi</taxon>
        <taxon>Fungi incertae sedis</taxon>
        <taxon>Mucoromycota</taxon>
        <taxon>Glomeromycotina</taxon>
        <taxon>Glomeromycetes</taxon>
        <taxon>Diversisporales</taxon>
        <taxon>Gigasporaceae</taxon>
        <taxon>Racocetra</taxon>
    </lineage>
</organism>
<sequence length="186" mass="21256">MHLESNFMNWTSNDALIDKLIQNCQSKCPRVDRIIEYVPFENFKDIKYKTKGGFGSIYTATWADGWIVDWNEEAQGFIRSGAKEVIIKSLKNSDNLNIEYFKEAMSHIIFSSSNSNDDTKYNYEVDECLQMNSDGLSIPKLDSCQDNIDNKIDNASGNMEMDEKNRWNSTSNFGQNGPETINLKCG</sequence>
<comment type="caution">
    <text evidence="1">The sequence shown here is derived from an EMBL/GenBank/DDBJ whole genome shotgun (WGS) entry which is preliminary data.</text>
</comment>